<organism evidence="2 3">
    <name type="scientific">Diplodia intermedia</name>
    <dbReference type="NCBI Taxonomy" id="856260"/>
    <lineage>
        <taxon>Eukaryota</taxon>
        <taxon>Fungi</taxon>
        <taxon>Dikarya</taxon>
        <taxon>Ascomycota</taxon>
        <taxon>Pezizomycotina</taxon>
        <taxon>Dothideomycetes</taxon>
        <taxon>Dothideomycetes incertae sedis</taxon>
        <taxon>Botryosphaeriales</taxon>
        <taxon>Botryosphaeriaceae</taxon>
        <taxon>Diplodia</taxon>
    </lineage>
</organism>
<feature type="region of interest" description="Disordered" evidence="1">
    <location>
        <begin position="19"/>
        <end position="160"/>
    </location>
</feature>
<feature type="compositionally biased region" description="Polar residues" evidence="1">
    <location>
        <begin position="130"/>
        <end position="143"/>
    </location>
</feature>
<comment type="caution">
    <text evidence="2">The sequence shown here is derived from an EMBL/GenBank/DDBJ whole genome shotgun (WGS) entry which is preliminary data.</text>
</comment>
<evidence type="ECO:0000313" key="2">
    <source>
        <dbReference type="EMBL" id="KAL1639481.1"/>
    </source>
</evidence>
<reference evidence="2 3" key="1">
    <citation type="journal article" date="2023" name="Plant Dis.">
        <title>First Report of Diplodia intermedia Causing Canker and Dieback Diseases on Apple Trees in Canada.</title>
        <authorList>
            <person name="Ellouze W."/>
            <person name="Ilyukhin E."/>
            <person name="Sulman M."/>
            <person name="Ali S."/>
        </authorList>
    </citation>
    <scope>NUCLEOTIDE SEQUENCE [LARGE SCALE GENOMIC DNA]</scope>
    <source>
        <strain evidence="2 3">M45-28</strain>
    </source>
</reference>
<feature type="compositionally biased region" description="Acidic residues" evidence="1">
    <location>
        <begin position="48"/>
        <end position="58"/>
    </location>
</feature>
<sequence length="160" mass="16927">MSTRLLLPEVDNNLARRLSAAHHAGSPPPSVDTAGDPGDIAHALSDDSTLDQDSPDDDAPLKPASGDTLPRFSGIPNPFERTLASIEPSTHQRDVESDKTDSSGEKRAGHKTKGSMDVDSFKKLLMTGSADGTPSDGSTTTEAQPKANVHIGEFLREDII</sequence>
<gene>
    <name evidence="2" type="ORF">SLS58_007913</name>
</gene>
<protein>
    <submittedName>
        <fullName evidence="2">Uncharacterized protein</fullName>
    </submittedName>
</protein>
<name>A0ABR3TIZ3_9PEZI</name>
<evidence type="ECO:0000256" key="1">
    <source>
        <dbReference type="SAM" id="MobiDB-lite"/>
    </source>
</evidence>
<keyword evidence="3" id="KW-1185">Reference proteome</keyword>
<proteinExistence type="predicted"/>
<evidence type="ECO:0000313" key="3">
    <source>
        <dbReference type="Proteomes" id="UP001521184"/>
    </source>
</evidence>
<feature type="compositionally biased region" description="Basic and acidic residues" evidence="1">
    <location>
        <begin position="90"/>
        <end position="107"/>
    </location>
</feature>
<dbReference type="Proteomes" id="UP001521184">
    <property type="component" value="Unassembled WGS sequence"/>
</dbReference>
<accession>A0ABR3TIZ3</accession>
<dbReference type="EMBL" id="JAKEKT020000063">
    <property type="protein sequence ID" value="KAL1639481.1"/>
    <property type="molecule type" value="Genomic_DNA"/>
</dbReference>